<gene>
    <name evidence="2" type="ORF">BKK80_25650</name>
</gene>
<dbReference type="EMBL" id="CP017755">
    <property type="protein sequence ID" value="AOZ09200.1"/>
    <property type="molecule type" value="Genomic_DNA"/>
</dbReference>
<feature type="region of interest" description="Disordered" evidence="1">
    <location>
        <begin position="47"/>
        <end position="86"/>
    </location>
</feature>
<evidence type="ECO:0000313" key="2">
    <source>
        <dbReference type="EMBL" id="AOZ09200.1"/>
    </source>
</evidence>
<organism evidence="2 3">
    <name type="scientific">Cupriavidus malaysiensis</name>
    <dbReference type="NCBI Taxonomy" id="367825"/>
    <lineage>
        <taxon>Bacteria</taxon>
        <taxon>Pseudomonadati</taxon>
        <taxon>Pseudomonadota</taxon>
        <taxon>Betaproteobacteria</taxon>
        <taxon>Burkholderiales</taxon>
        <taxon>Burkholderiaceae</taxon>
        <taxon>Cupriavidus</taxon>
    </lineage>
</organism>
<evidence type="ECO:0000313" key="3">
    <source>
        <dbReference type="Proteomes" id="UP000177515"/>
    </source>
</evidence>
<name>A0ABM6FBT0_9BURK</name>
<sequence length="86" mass="9094">MKALKRLNLSKVIRGKVYLTPVYEDDSTDSPLPFASEDAALQYAAMQYPQLPLGRQGRPTSRPGGRRARDDDDGDNGGGGGGGDGA</sequence>
<evidence type="ECO:0000256" key="1">
    <source>
        <dbReference type="SAM" id="MobiDB-lite"/>
    </source>
</evidence>
<protein>
    <submittedName>
        <fullName evidence="2">Uncharacterized protein</fullName>
    </submittedName>
</protein>
<reference evidence="2 3" key="1">
    <citation type="submission" date="2016-10" db="EMBL/GenBank/DDBJ databases">
        <title>Complete genome sequences of three Cupriavidus strains isolated from various Malaysian environments.</title>
        <authorList>
            <person name="Abdullah A.A.-A."/>
            <person name="Shafie N.A.H."/>
            <person name="Lau N.S."/>
        </authorList>
    </citation>
    <scope>NUCLEOTIDE SEQUENCE [LARGE SCALE GENOMIC DNA]</scope>
    <source>
        <strain evidence="2 3">USMAA1020</strain>
    </source>
</reference>
<dbReference type="RefSeq" id="WP_071039820.1">
    <property type="nucleotide sequence ID" value="NZ_CP017755.1"/>
</dbReference>
<proteinExistence type="predicted"/>
<keyword evidence="3" id="KW-1185">Reference proteome</keyword>
<feature type="compositionally biased region" description="Gly residues" evidence="1">
    <location>
        <begin position="76"/>
        <end position="86"/>
    </location>
</feature>
<dbReference type="Proteomes" id="UP000177515">
    <property type="component" value="Chromosome 2"/>
</dbReference>
<accession>A0ABM6FBT0</accession>